<sequence length="19" mass="2266">MLIQDTERQLIIRLHLSAD</sequence>
<dbReference type="EMBL" id="GBXM01072170">
    <property type="protein sequence ID" value="JAH36407.1"/>
    <property type="molecule type" value="Transcribed_RNA"/>
</dbReference>
<evidence type="ECO:0000313" key="1">
    <source>
        <dbReference type="EMBL" id="JAH36407.1"/>
    </source>
</evidence>
<reference evidence="1" key="2">
    <citation type="journal article" date="2015" name="Fish Shellfish Immunol.">
        <title>Early steps in the European eel (Anguilla anguilla)-Vibrio vulnificus interaction in the gills: Role of the RtxA13 toxin.</title>
        <authorList>
            <person name="Callol A."/>
            <person name="Pajuelo D."/>
            <person name="Ebbesson L."/>
            <person name="Teles M."/>
            <person name="MacKenzie S."/>
            <person name="Amaro C."/>
        </authorList>
    </citation>
    <scope>NUCLEOTIDE SEQUENCE</scope>
</reference>
<organism evidence="1">
    <name type="scientific">Anguilla anguilla</name>
    <name type="common">European freshwater eel</name>
    <name type="synonym">Muraena anguilla</name>
    <dbReference type="NCBI Taxonomy" id="7936"/>
    <lineage>
        <taxon>Eukaryota</taxon>
        <taxon>Metazoa</taxon>
        <taxon>Chordata</taxon>
        <taxon>Craniata</taxon>
        <taxon>Vertebrata</taxon>
        <taxon>Euteleostomi</taxon>
        <taxon>Actinopterygii</taxon>
        <taxon>Neopterygii</taxon>
        <taxon>Teleostei</taxon>
        <taxon>Anguilliformes</taxon>
        <taxon>Anguillidae</taxon>
        <taxon>Anguilla</taxon>
    </lineage>
</organism>
<protein>
    <submittedName>
        <fullName evidence="1">Uncharacterized protein</fullName>
    </submittedName>
</protein>
<proteinExistence type="predicted"/>
<accession>A0A0E9S5D2</accession>
<reference evidence="1" key="1">
    <citation type="submission" date="2014-11" db="EMBL/GenBank/DDBJ databases">
        <authorList>
            <person name="Amaro Gonzalez C."/>
        </authorList>
    </citation>
    <scope>NUCLEOTIDE SEQUENCE</scope>
</reference>
<dbReference type="AlphaFoldDB" id="A0A0E9S5D2"/>
<name>A0A0E9S5D2_ANGAN</name>